<feature type="compositionally biased region" description="Low complexity" evidence="1">
    <location>
        <begin position="126"/>
        <end position="136"/>
    </location>
</feature>
<name>A0A815VED0_9BILA</name>
<dbReference type="EMBL" id="CAJNOU010008141">
    <property type="protein sequence ID" value="CAF1534715.1"/>
    <property type="molecule type" value="Genomic_DNA"/>
</dbReference>
<evidence type="ECO:0000256" key="1">
    <source>
        <dbReference type="SAM" id="MobiDB-lite"/>
    </source>
</evidence>
<dbReference type="Proteomes" id="UP000663874">
    <property type="component" value="Unassembled WGS sequence"/>
</dbReference>
<feature type="compositionally biased region" description="Basic residues" evidence="1">
    <location>
        <begin position="1"/>
        <end position="12"/>
    </location>
</feature>
<organism evidence="2 4">
    <name type="scientific">Rotaria sordida</name>
    <dbReference type="NCBI Taxonomy" id="392033"/>
    <lineage>
        <taxon>Eukaryota</taxon>
        <taxon>Metazoa</taxon>
        <taxon>Spiralia</taxon>
        <taxon>Gnathifera</taxon>
        <taxon>Rotifera</taxon>
        <taxon>Eurotatoria</taxon>
        <taxon>Bdelloidea</taxon>
        <taxon>Philodinida</taxon>
        <taxon>Philodinidae</taxon>
        <taxon>Rotaria</taxon>
    </lineage>
</organism>
<sequence length="169" mass="18804">MKNKTSRSKKKKVFADKKEKIGNGENSGNDRNNETLSEPENESQQEANIKETEVKLSTEEINVSIGGTKRKISWKGGSKNCGVYLLYNKKEVKECVSSTLAYARDHGTLMSGCQLKTLMDIQNKKNNCSNKSSNENKSSDETIEEDLNVLDVGNVDEIIETSGVNTDYL</sequence>
<evidence type="ECO:0000313" key="4">
    <source>
        <dbReference type="Proteomes" id="UP000663889"/>
    </source>
</evidence>
<gene>
    <name evidence="3" type="ORF">FNK824_LOCUS35094</name>
    <name evidence="2" type="ORF">SEV965_LOCUS37748</name>
</gene>
<proteinExistence type="predicted"/>
<feature type="region of interest" description="Disordered" evidence="1">
    <location>
        <begin position="126"/>
        <end position="145"/>
    </location>
</feature>
<dbReference type="EMBL" id="CAJOBE010014473">
    <property type="protein sequence ID" value="CAF4178629.1"/>
    <property type="molecule type" value="Genomic_DNA"/>
</dbReference>
<evidence type="ECO:0000313" key="3">
    <source>
        <dbReference type="EMBL" id="CAF4178629.1"/>
    </source>
</evidence>
<protein>
    <submittedName>
        <fullName evidence="2">Uncharacterized protein</fullName>
    </submittedName>
</protein>
<reference evidence="2" key="1">
    <citation type="submission" date="2021-02" db="EMBL/GenBank/DDBJ databases">
        <authorList>
            <person name="Nowell W R."/>
        </authorList>
    </citation>
    <scope>NUCLEOTIDE SEQUENCE</scope>
</reference>
<evidence type="ECO:0000313" key="2">
    <source>
        <dbReference type="EMBL" id="CAF1534715.1"/>
    </source>
</evidence>
<comment type="caution">
    <text evidence="2">The sequence shown here is derived from an EMBL/GenBank/DDBJ whole genome shotgun (WGS) entry which is preliminary data.</text>
</comment>
<accession>A0A815VED0</accession>
<feature type="region of interest" description="Disordered" evidence="1">
    <location>
        <begin position="1"/>
        <end position="53"/>
    </location>
</feature>
<feature type="compositionally biased region" description="Basic and acidic residues" evidence="1">
    <location>
        <begin position="13"/>
        <end position="22"/>
    </location>
</feature>
<dbReference type="Proteomes" id="UP000663889">
    <property type="component" value="Unassembled WGS sequence"/>
</dbReference>
<dbReference type="AlphaFoldDB" id="A0A815VED0"/>
<feature type="compositionally biased region" description="Polar residues" evidence="1">
    <location>
        <begin position="24"/>
        <end position="36"/>
    </location>
</feature>